<feature type="chain" id="PRO_5046061683" description="DUF2946 domain-containing protein" evidence="1">
    <location>
        <begin position="23"/>
        <end position="131"/>
    </location>
</feature>
<feature type="signal peptide" evidence="1">
    <location>
        <begin position="1"/>
        <end position="22"/>
    </location>
</feature>
<evidence type="ECO:0000256" key="1">
    <source>
        <dbReference type="SAM" id="SignalP"/>
    </source>
</evidence>
<organism evidence="2 3">
    <name type="scientific">Colwellia marinimaniae</name>
    <dbReference type="NCBI Taxonomy" id="1513592"/>
    <lineage>
        <taxon>Bacteria</taxon>
        <taxon>Pseudomonadati</taxon>
        <taxon>Pseudomonadota</taxon>
        <taxon>Gammaproteobacteria</taxon>
        <taxon>Alteromonadales</taxon>
        <taxon>Colwelliaceae</taxon>
        <taxon>Colwellia</taxon>
    </lineage>
</organism>
<accession>A0ABQ0MT68</accession>
<comment type="caution">
    <text evidence="2">The sequence shown here is derived from an EMBL/GenBank/DDBJ whole genome shotgun (WGS) entry which is preliminary data.</text>
</comment>
<evidence type="ECO:0008006" key="4">
    <source>
        <dbReference type="Google" id="ProtNLM"/>
    </source>
</evidence>
<protein>
    <recommendedName>
        <fullName evidence="4">DUF2946 domain-containing protein</fullName>
    </recommendedName>
</protein>
<keyword evidence="1" id="KW-0732">Signal</keyword>
<dbReference type="Proteomes" id="UP000197068">
    <property type="component" value="Unassembled WGS sequence"/>
</dbReference>
<gene>
    <name evidence="2" type="ORF">MTCD1_01161</name>
</gene>
<keyword evidence="3" id="KW-1185">Reference proteome</keyword>
<dbReference type="EMBL" id="BDQM01000006">
    <property type="protein sequence ID" value="GAW95558.1"/>
    <property type="molecule type" value="Genomic_DNA"/>
</dbReference>
<reference evidence="2 3" key="1">
    <citation type="submission" date="2017-06" db="EMBL/GenBank/DDBJ databases">
        <title>Whole Genome Sequences of Colwellia marinimaniae MTCD1.</title>
        <authorList>
            <person name="Kusumoto H."/>
            <person name="Inoue M."/>
            <person name="Tanikawa K."/>
            <person name="Maeji H."/>
            <person name="Cameron J.H."/>
            <person name="Bartlett D.H."/>
        </authorList>
    </citation>
    <scope>NUCLEOTIDE SEQUENCE [LARGE SCALE GENOMIC DNA]</scope>
    <source>
        <strain evidence="2 3">MTCD1</strain>
    </source>
</reference>
<sequence>MRILCCYLVIILIVLQSVNAIAAISISQNDAQQNSHLTAHQNSHSNSHQDSDHHSAAELLAFQIQALDGKSVHSDADHPDCHTNHCHHSNLLYLDFSSPVYLSKTIDKQVSNKTVLFNSLPLSPDSRPPIV</sequence>
<dbReference type="RefSeq" id="WP_057183401.1">
    <property type="nucleotide sequence ID" value="NZ_BDQM01000006.1"/>
</dbReference>
<proteinExistence type="predicted"/>
<evidence type="ECO:0000313" key="2">
    <source>
        <dbReference type="EMBL" id="GAW95558.1"/>
    </source>
</evidence>
<evidence type="ECO:0000313" key="3">
    <source>
        <dbReference type="Proteomes" id="UP000197068"/>
    </source>
</evidence>
<name>A0ABQ0MT68_9GAMM</name>